<feature type="domain" description="Peptidase M16 N-terminal" evidence="2">
    <location>
        <begin position="31"/>
        <end position="177"/>
    </location>
</feature>
<dbReference type="InterPro" id="IPR050361">
    <property type="entry name" value="MPP/UQCRC_Complex"/>
</dbReference>
<dbReference type="Gene3D" id="3.30.830.10">
    <property type="entry name" value="Metalloenzyme, LuxS/M16 peptidase-like"/>
    <property type="match status" value="4"/>
</dbReference>
<dbReference type="InterPro" id="IPR011249">
    <property type="entry name" value="Metalloenz_LuxS/M16"/>
</dbReference>
<dbReference type="InterPro" id="IPR007863">
    <property type="entry name" value="Peptidase_M16_C"/>
</dbReference>
<keyword evidence="5" id="KW-1185">Reference proteome</keyword>
<keyword evidence="4" id="KW-0645">Protease</keyword>
<dbReference type="SUPFAM" id="SSF63411">
    <property type="entry name" value="LuxS/MPP-like metallohydrolase"/>
    <property type="match status" value="4"/>
</dbReference>
<comment type="similarity">
    <text evidence="1">Belongs to the peptidase M16 family.</text>
</comment>
<gene>
    <name evidence="4" type="ORF">SAMN05216600_10592</name>
</gene>
<dbReference type="InterPro" id="IPR011765">
    <property type="entry name" value="Pept_M16_N"/>
</dbReference>
<evidence type="ECO:0000313" key="4">
    <source>
        <dbReference type="EMBL" id="SEQ34034.1"/>
    </source>
</evidence>
<sequence length="899" mass="98909">MMVTTQAQGFEEAFSTTFDTCVLDNGLTLIVHENRTSPQVALNLWYRVGSKDEGPGQTGFAHLFEHLMFGGSRNLPGSFLNHLIEAGATDLNGTTSHDRTNYYATVPTAALDFVLFAESDRMGCFIDTVSQATLDLQRNVVLNEKRQTESVPYGGIHERQLRATYPQGHPYAHTVLGAEEDLLNARLEDVHAWFRRYYTPSNAVLTLAGDIDMATAKAKVELYFGWIASGPPLSRPAIQVPPIVPGTREVLEDRVAHGCVRLIWNIPPYGNAHHTRLGLLADLLANGLSSRLHQRLVVQRPLAVETSADISSGMLASQFIVTAIARPEVSLADLEQAIQDEIGLLVTQGIAVDDLQRVKMAQWAGFLNQHETMAAIAELFSSSQVLLGRPDGFHQVLAQRGSATAESIRATALQWLNEQCYTLWVVPFTCNVAERQGMALRPVPAIRRDAWSAPSLEVHRKRLNNGLQVLLNPRAGLPVVNLLLRVDAGAAVEPAARAGLARLTRRLMLEGGAGARDGEALTAAFQQIGASISLGGNQDCSWIRLRTLRSNLAEAVDLLGDLLLHPRLPEAVFERIRASMLDELAQEATSAPALVQRLAPGLLYPEGHPYARPAFNQCTQASLQAVRVAEVQDFYQRYIGPERTSLVVTGDVSLAEVLDCIQPRFAQWHPCRSPQRPIPCEFSPRPGLFVVDRPGAVQATLFAGSLIQIALAEFAPFAVLNEILGNGFGSRLNMRLREENAWTYGVGSLLSDGIGPKLWGVQATVDDARTSDAMLEIRQIYRDVLAQRPFTAQEVEKSRESMLLGLAGMTDCLDRLSGSIEHLLKYRLPDDYWQGYCQQLADLHVDEVQHLARQIVQPEQLTWIVVGDLQRIGAALNALDWGPMGRITDLGESLYPSHY</sequence>
<accession>A0ABY1B9Y2</accession>
<dbReference type="GO" id="GO:0008233">
    <property type="term" value="F:peptidase activity"/>
    <property type="evidence" value="ECO:0007669"/>
    <property type="project" value="UniProtKB-KW"/>
</dbReference>
<evidence type="ECO:0000259" key="3">
    <source>
        <dbReference type="Pfam" id="PF05193"/>
    </source>
</evidence>
<keyword evidence="4" id="KW-0378">Hydrolase</keyword>
<proteinExistence type="inferred from homology"/>
<feature type="domain" description="Peptidase M16 C-terminal" evidence="3">
    <location>
        <begin position="628"/>
        <end position="801"/>
    </location>
</feature>
<evidence type="ECO:0000256" key="1">
    <source>
        <dbReference type="ARBA" id="ARBA00007261"/>
    </source>
</evidence>
<evidence type="ECO:0000313" key="5">
    <source>
        <dbReference type="Proteomes" id="UP000198512"/>
    </source>
</evidence>
<dbReference type="Pfam" id="PF00675">
    <property type="entry name" value="Peptidase_M16"/>
    <property type="match status" value="2"/>
</dbReference>
<dbReference type="PANTHER" id="PTHR11851">
    <property type="entry name" value="METALLOPROTEASE"/>
    <property type="match status" value="1"/>
</dbReference>
<dbReference type="EMBL" id="FOFP01000005">
    <property type="protein sequence ID" value="SEQ34034.1"/>
    <property type="molecule type" value="Genomic_DNA"/>
</dbReference>
<reference evidence="4 5" key="1">
    <citation type="submission" date="2016-10" db="EMBL/GenBank/DDBJ databases">
        <authorList>
            <person name="Varghese N."/>
            <person name="Submissions S."/>
        </authorList>
    </citation>
    <scope>NUCLEOTIDE SEQUENCE [LARGE SCALE GENOMIC DNA]</scope>
    <source>
        <strain evidence="4 5">CIP 109853</strain>
    </source>
</reference>
<dbReference type="GO" id="GO:0006508">
    <property type="term" value="P:proteolysis"/>
    <property type="evidence" value="ECO:0007669"/>
    <property type="project" value="UniProtKB-KW"/>
</dbReference>
<comment type="caution">
    <text evidence="4">The sequence shown here is derived from an EMBL/GenBank/DDBJ whole genome shotgun (WGS) entry which is preliminary data.</text>
</comment>
<dbReference type="PANTHER" id="PTHR11851:SF49">
    <property type="entry name" value="MITOCHONDRIAL-PROCESSING PEPTIDASE SUBUNIT ALPHA"/>
    <property type="match status" value="1"/>
</dbReference>
<feature type="domain" description="Peptidase M16 C-terminal" evidence="3">
    <location>
        <begin position="187"/>
        <end position="360"/>
    </location>
</feature>
<organism evidence="4 5">
    <name type="scientific">Pseudomonas cuatrocienegasensis</name>
    <dbReference type="NCBI Taxonomy" id="543360"/>
    <lineage>
        <taxon>Bacteria</taxon>
        <taxon>Pseudomonadati</taxon>
        <taxon>Pseudomonadota</taxon>
        <taxon>Gammaproteobacteria</taxon>
        <taxon>Pseudomonadales</taxon>
        <taxon>Pseudomonadaceae</taxon>
        <taxon>Pseudomonas</taxon>
    </lineage>
</organism>
<dbReference type="Pfam" id="PF05193">
    <property type="entry name" value="Peptidase_M16_C"/>
    <property type="match status" value="2"/>
</dbReference>
<protein>
    <submittedName>
        <fullName evidence="4">Zinc protease</fullName>
    </submittedName>
</protein>
<evidence type="ECO:0000259" key="2">
    <source>
        <dbReference type="Pfam" id="PF00675"/>
    </source>
</evidence>
<dbReference type="Proteomes" id="UP000198512">
    <property type="component" value="Unassembled WGS sequence"/>
</dbReference>
<feature type="domain" description="Peptidase M16 N-terminal" evidence="2">
    <location>
        <begin position="478"/>
        <end position="591"/>
    </location>
</feature>
<dbReference type="RefSeq" id="WP_083251710.1">
    <property type="nucleotide sequence ID" value="NZ_FOFP01000005.1"/>
</dbReference>
<name>A0ABY1B9Y2_9PSED</name>